<dbReference type="NCBIfam" id="TIGR02218">
    <property type="entry name" value="phg_TIGR02218"/>
    <property type="match status" value="1"/>
</dbReference>
<dbReference type="EMBL" id="JBDPGJ010000005">
    <property type="protein sequence ID" value="MEX0408165.1"/>
    <property type="molecule type" value="Genomic_DNA"/>
</dbReference>
<comment type="caution">
    <text evidence="2">The sequence shown here is derived from an EMBL/GenBank/DDBJ whole genome shotgun (WGS) entry which is preliminary data.</text>
</comment>
<evidence type="ECO:0000313" key="3">
    <source>
        <dbReference type="Proteomes" id="UP001556692"/>
    </source>
</evidence>
<dbReference type="InterPro" id="IPR018964">
    <property type="entry name" value="Phage_phiJL001_Gp84_C"/>
</dbReference>
<gene>
    <name evidence="2" type="ORF">ABGN05_21115</name>
</gene>
<dbReference type="Pfam" id="PF09356">
    <property type="entry name" value="Phage_BR0599"/>
    <property type="match status" value="1"/>
</dbReference>
<dbReference type="RefSeq" id="WP_367956041.1">
    <property type="nucleotide sequence ID" value="NZ_JBDPGJ010000005.1"/>
</dbReference>
<dbReference type="InterPro" id="IPR011928">
    <property type="entry name" value="Phage_phiJL001_Gp84"/>
</dbReference>
<feature type="domain" description="Bacteriophage phiJL001 Gp84 C-terminal" evidence="1">
    <location>
        <begin position="195"/>
        <end position="277"/>
    </location>
</feature>
<dbReference type="Pfam" id="PF09931">
    <property type="entry name" value="Phage_phiJL001_Gp84_N"/>
    <property type="match status" value="1"/>
</dbReference>
<organism evidence="2 3">
    <name type="scientific">Aquibium pacificus</name>
    <dbReference type="NCBI Taxonomy" id="3153579"/>
    <lineage>
        <taxon>Bacteria</taxon>
        <taxon>Pseudomonadati</taxon>
        <taxon>Pseudomonadota</taxon>
        <taxon>Alphaproteobacteria</taxon>
        <taxon>Hyphomicrobiales</taxon>
        <taxon>Phyllobacteriaceae</taxon>
        <taxon>Aquibium</taxon>
    </lineage>
</organism>
<sequence length="296" mass="31516">MSGFPEAFLAHLGNGATTVCHCWRLTRKDGDVIGFTDHDRPVAADGTAFLPQTGFTASEARDTLGLASDAVDVEGAISSDVLRSEDIAFGRYDGARVETLLVNWREPDQFAIIRTGRIGRIRLEDGRFIAELESPKLDLDKPRGRYFRRGCDAELGDARCGVDLSAGGFNGSGTVSAKVTEDTIRVSGLGSFEAGWFSHGLLACTTGVSAGIIFRIIVHRLAGGEAELTLWCDTAPAPAAGDAFTVKAGCDKAFSTCKAKFANDLNFQGFPHLPGNDAAYGYATEEQIFDGSPLVP</sequence>
<reference evidence="2 3" key="1">
    <citation type="submission" date="2024-05" db="EMBL/GenBank/DDBJ databases">
        <authorList>
            <person name="Jiang F."/>
        </authorList>
    </citation>
    <scope>NUCLEOTIDE SEQUENCE [LARGE SCALE GENOMIC DNA]</scope>
    <source>
        <strain evidence="2 3">LZ166</strain>
    </source>
</reference>
<evidence type="ECO:0000259" key="1">
    <source>
        <dbReference type="Pfam" id="PF09356"/>
    </source>
</evidence>
<dbReference type="Proteomes" id="UP001556692">
    <property type="component" value="Unassembled WGS sequence"/>
</dbReference>
<name>A0ABV3SN12_9HYPH</name>
<keyword evidence="3" id="KW-1185">Reference proteome</keyword>
<evidence type="ECO:0000313" key="2">
    <source>
        <dbReference type="EMBL" id="MEX0408165.1"/>
    </source>
</evidence>
<proteinExistence type="predicted"/>
<protein>
    <submittedName>
        <fullName evidence="2">DUF2163 domain-containing protein</fullName>
    </submittedName>
</protein>
<accession>A0ABV3SN12</accession>